<dbReference type="AlphaFoldDB" id="A0A3B5YWN3"/>
<dbReference type="GO" id="GO:0005737">
    <property type="term" value="C:cytoplasm"/>
    <property type="evidence" value="ECO:0000318"/>
    <property type="project" value="GO_Central"/>
</dbReference>
<evidence type="ECO:0000256" key="1">
    <source>
        <dbReference type="ARBA" id="ARBA00010016"/>
    </source>
</evidence>
<evidence type="ECO:0000313" key="3">
    <source>
        <dbReference type="EnsemblPlants" id="TraesCS1B02G172700.1"/>
    </source>
</evidence>
<organism evidence="3">
    <name type="scientific">Triticum aestivum</name>
    <name type="common">Wheat</name>
    <dbReference type="NCBI Taxonomy" id="4565"/>
    <lineage>
        <taxon>Eukaryota</taxon>
        <taxon>Viridiplantae</taxon>
        <taxon>Streptophyta</taxon>
        <taxon>Embryophyta</taxon>
        <taxon>Tracheophyta</taxon>
        <taxon>Spermatophyta</taxon>
        <taxon>Magnoliopsida</taxon>
        <taxon>Liliopsida</taxon>
        <taxon>Poales</taxon>
        <taxon>Poaceae</taxon>
        <taxon>BOP clade</taxon>
        <taxon>Pooideae</taxon>
        <taxon>Triticodae</taxon>
        <taxon>Triticeae</taxon>
        <taxon>Triticinae</taxon>
        <taxon>Triticum</taxon>
    </lineage>
</organism>
<proteinExistence type="inferred from homology"/>
<dbReference type="OrthoDB" id="663033at2759"/>
<reference evidence="3" key="2">
    <citation type="submission" date="2018-10" db="UniProtKB">
        <authorList>
            <consortium name="EnsemblPlants"/>
        </authorList>
    </citation>
    <scope>IDENTIFICATION</scope>
</reference>
<evidence type="ECO:0000256" key="2">
    <source>
        <dbReference type="SAM" id="MobiDB-lite"/>
    </source>
</evidence>
<feature type="compositionally biased region" description="Polar residues" evidence="2">
    <location>
        <begin position="1"/>
        <end position="10"/>
    </location>
</feature>
<comment type="similarity">
    <text evidence="1">Belongs to the QWRF family.</text>
</comment>
<keyword evidence="4" id="KW-1185">Reference proteome</keyword>
<dbReference type="EnsemblPlants" id="TraesCS1B02G172700.1">
    <property type="protein sequence ID" value="TraesCS1B02G172700.1"/>
    <property type="gene ID" value="TraesCS1B02G172700"/>
</dbReference>
<dbReference type="GO" id="GO:0005880">
    <property type="term" value="C:nuclear microtubule"/>
    <property type="evidence" value="ECO:0000318"/>
    <property type="project" value="GO_Central"/>
</dbReference>
<feature type="region of interest" description="Disordered" evidence="2">
    <location>
        <begin position="1"/>
        <end position="130"/>
    </location>
</feature>
<dbReference type="Gramene" id="TraesCS1B02G172700.1">
    <property type="protein sequence ID" value="TraesCS1B02G172700.1"/>
    <property type="gene ID" value="TraesCS1B02G172700"/>
</dbReference>
<dbReference type="GO" id="GO:0051225">
    <property type="term" value="P:spindle assembly"/>
    <property type="evidence" value="ECO:0000318"/>
    <property type="project" value="GO_Central"/>
</dbReference>
<dbReference type="InterPro" id="IPR007573">
    <property type="entry name" value="QWRF"/>
</dbReference>
<accession>A0A3B5YWN3</accession>
<dbReference type="PANTHER" id="PTHR31807:SF54">
    <property type="match status" value="1"/>
</dbReference>
<name>A0A3B5YWN3_WHEAT</name>
<dbReference type="Proteomes" id="UP000019116">
    <property type="component" value="Chromosome 1B"/>
</dbReference>
<dbReference type="PANTHER" id="PTHR31807">
    <property type="entry name" value="AUGMIN FAMILY MEMBER"/>
    <property type="match status" value="1"/>
</dbReference>
<dbReference type="GO" id="GO:0008017">
    <property type="term" value="F:microtubule binding"/>
    <property type="evidence" value="ECO:0000318"/>
    <property type="project" value="GO_Central"/>
</dbReference>
<feature type="compositionally biased region" description="Low complexity" evidence="2">
    <location>
        <begin position="21"/>
        <end position="34"/>
    </location>
</feature>
<dbReference type="Gramene" id="TraesCS1B03G0509400.1">
    <property type="protein sequence ID" value="TraesCS1B03G0509400.1.CDS"/>
    <property type="gene ID" value="TraesCS1B03G0509400"/>
</dbReference>
<dbReference type="Pfam" id="PF04484">
    <property type="entry name" value="QWRF"/>
    <property type="match status" value="1"/>
</dbReference>
<dbReference type="OMA" id="INDMFYA"/>
<protein>
    <submittedName>
        <fullName evidence="3">Uncharacterized protein</fullName>
    </submittedName>
</protein>
<sequence length="327" mass="36009">MESNGASTTRHPMASPHRLARSPGSASRAAPAFSTANFVRSLRKAASFGYRKPSAGVDDAADTTRRRSADTVVMSPCRSSPEPGFAARGAWDQQTRRRRSTGQSSPSEGVGRGPSVPRKTATTPKKEDVAHRARVLTARLMQWRLANARMEKAMTRATHAAESKLLYVWRRVAELRNIHTAKRIVAQRWRQKVKLGRLLRPQLPVLVAWETLGEPHSDAVADLGRVLSAASTSLPLSDGARANLELLHETMLACARTVDEIKARADMFYATGSVTSSSVDELARTMQEEMAGIEEVMRLCRIVTNLQVQEVSLRANLIQAKQKIDYS</sequence>
<evidence type="ECO:0000313" key="4">
    <source>
        <dbReference type="Proteomes" id="UP000019116"/>
    </source>
</evidence>
<dbReference type="STRING" id="4565.A0A3B5YWN3"/>
<reference evidence="3" key="1">
    <citation type="submission" date="2018-08" db="EMBL/GenBank/DDBJ databases">
        <authorList>
            <person name="Rossello M."/>
        </authorList>
    </citation>
    <scope>NUCLEOTIDE SEQUENCE [LARGE SCALE GENOMIC DNA]</scope>
    <source>
        <strain evidence="3">cv. Chinese Spring</strain>
    </source>
</reference>